<evidence type="ECO:0000313" key="12">
    <source>
        <dbReference type="Proteomes" id="UP000437068"/>
    </source>
</evidence>
<evidence type="ECO:0000313" key="15">
    <source>
        <dbReference type="Proteomes" id="UP000441208"/>
    </source>
</evidence>
<evidence type="ECO:0000313" key="6">
    <source>
        <dbReference type="EMBL" id="KAE9185555.1"/>
    </source>
</evidence>
<dbReference type="Proteomes" id="UP000460718">
    <property type="component" value="Unassembled WGS sequence"/>
</dbReference>
<name>A0A6A3S8Z8_9STRA</name>
<evidence type="ECO:0000313" key="4">
    <source>
        <dbReference type="EMBL" id="KAE9088358.1"/>
    </source>
</evidence>
<dbReference type="Proteomes" id="UP000440367">
    <property type="component" value="Unassembled WGS sequence"/>
</dbReference>
<gene>
    <name evidence="9" type="ORF">PF001_g20294</name>
    <name evidence="7" type="ORF">PF002_g22304</name>
    <name evidence="8" type="ORF">PF004_g11165</name>
    <name evidence="6" type="ORF">PF005_g21204</name>
    <name evidence="5" type="ORF">PF006_g20217</name>
    <name evidence="4" type="ORF">PF007_g20002</name>
    <name evidence="1" type="ORF">PF009_g22185</name>
    <name evidence="3" type="ORF">PF010_g20536</name>
    <name evidence="2" type="ORF">PF011_g19970</name>
</gene>
<dbReference type="Proteomes" id="UP000441208">
    <property type="component" value="Unassembled WGS sequence"/>
</dbReference>
<dbReference type="EMBL" id="QXGC01000602">
    <property type="protein sequence ID" value="KAE9228081.1"/>
    <property type="molecule type" value="Genomic_DNA"/>
</dbReference>
<protein>
    <submittedName>
        <fullName evidence="5">Uncharacterized protein</fullName>
    </submittedName>
</protein>
<dbReference type="Proteomes" id="UP000429523">
    <property type="component" value="Unassembled WGS sequence"/>
</dbReference>
<dbReference type="EMBL" id="QXGB01001787">
    <property type="protein sequence ID" value="KAE9185555.1"/>
    <property type="molecule type" value="Genomic_DNA"/>
</dbReference>
<evidence type="ECO:0000313" key="10">
    <source>
        <dbReference type="Proteomes" id="UP000429523"/>
    </source>
</evidence>
<evidence type="ECO:0000313" key="7">
    <source>
        <dbReference type="EMBL" id="KAE9198880.1"/>
    </source>
</evidence>
<evidence type="ECO:0000313" key="1">
    <source>
        <dbReference type="EMBL" id="KAE8927651.1"/>
    </source>
</evidence>
<organism evidence="5 14">
    <name type="scientific">Phytophthora fragariae</name>
    <dbReference type="NCBI Taxonomy" id="53985"/>
    <lineage>
        <taxon>Eukaryota</taxon>
        <taxon>Sar</taxon>
        <taxon>Stramenopiles</taxon>
        <taxon>Oomycota</taxon>
        <taxon>Peronosporomycetes</taxon>
        <taxon>Peronosporales</taxon>
        <taxon>Peronosporaceae</taxon>
        <taxon>Phytophthora</taxon>
    </lineage>
</organism>
<dbReference type="Proteomes" id="UP000440732">
    <property type="component" value="Unassembled WGS sequence"/>
</dbReference>
<evidence type="ECO:0000313" key="18">
    <source>
        <dbReference type="Proteomes" id="UP000488956"/>
    </source>
</evidence>
<comment type="caution">
    <text evidence="5">The sequence shown here is derived from an EMBL/GenBank/DDBJ whole genome shotgun (WGS) entry which is preliminary data.</text>
</comment>
<dbReference type="EMBL" id="QXFZ01001566">
    <property type="protein sequence ID" value="KAE9088358.1"/>
    <property type="molecule type" value="Genomic_DNA"/>
</dbReference>
<proteinExistence type="predicted"/>
<evidence type="ECO:0000313" key="16">
    <source>
        <dbReference type="Proteomes" id="UP000460718"/>
    </source>
</evidence>
<evidence type="ECO:0000313" key="3">
    <source>
        <dbReference type="EMBL" id="KAE9085227.1"/>
    </source>
</evidence>
<dbReference type="EMBL" id="QXFW01001737">
    <property type="protein sequence ID" value="KAE8986468.1"/>
    <property type="molecule type" value="Genomic_DNA"/>
</dbReference>
<dbReference type="Proteomes" id="UP000437068">
    <property type="component" value="Unassembled WGS sequence"/>
</dbReference>
<dbReference type="EMBL" id="QXGF01001813">
    <property type="protein sequence ID" value="KAE8927651.1"/>
    <property type="molecule type" value="Genomic_DNA"/>
</dbReference>
<dbReference type="EMBL" id="QXFX01001756">
    <property type="protein sequence ID" value="KAE9085227.1"/>
    <property type="molecule type" value="Genomic_DNA"/>
</dbReference>
<evidence type="ECO:0000313" key="17">
    <source>
        <dbReference type="Proteomes" id="UP000476176"/>
    </source>
</evidence>
<sequence length="97" mass="10879">MFCVNTKLKHHGDCKNMLDKAHNALVIIIHEYVARLDADMKVRAGGLQAVKDSNKRIPHEGGDAEVDERDELIIEARHRHAQFQKEMEGLPGRPASG</sequence>
<dbReference type="Proteomes" id="UP000476176">
    <property type="component" value="Unassembled WGS sequence"/>
</dbReference>
<evidence type="ECO:0000313" key="11">
    <source>
        <dbReference type="Proteomes" id="UP000433483"/>
    </source>
</evidence>
<evidence type="ECO:0000313" key="5">
    <source>
        <dbReference type="EMBL" id="KAE9111419.1"/>
    </source>
</evidence>
<evidence type="ECO:0000313" key="14">
    <source>
        <dbReference type="Proteomes" id="UP000440732"/>
    </source>
</evidence>
<dbReference type="EMBL" id="QXGA01001747">
    <property type="protein sequence ID" value="KAE9111419.1"/>
    <property type="molecule type" value="Genomic_DNA"/>
</dbReference>
<dbReference type="AlphaFoldDB" id="A0A6A3S8Z8"/>
<dbReference type="EMBL" id="QXGD01001798">
    <property type="protein sequence ID" value="KAE9198880.1"/>
    <property type="molecule type" value="Genomic_DNA"/>
</dbReference>
<evidence type="ECO:0000313" key="9">
    <source>
        <dbReference type="EMBL" id="KAE9288904.1"/>
    </source>
</evidence>
<evidence type="ECO:0000313" key="8">
    <source>
        <dbReference type="EMBL" id="KAE9228081.1"/>
    </source>
</evidence>
<keyword evidence="11" id="KW-1185">Reference proteome</keyword>
<dbReference type="Proteomes" id="UP000433483">
    <property type="component" value="Unassembled WGS sequence"/>
</dbReference>
<evidence type="ECO:0000313" key="13">
    <source>
        <dbReference type="Proteomes" id="UP000440367"/>
    </source>
</evidence>
<dbReference type="Proteomes" id="UP000488956">
    <property type="component" value="Unassembled WGS sequence"/>
</dbReference>
<evidence type="ECO:0000313" key="2">
    <source>
        <dbReference type="EMBL" id="KAE8986468.1"/>
    </source>
</evidence>
<accession>A0A6A3S8Z8</accession>
<dbReference type="EMBL" id="QXGE01001736">
    <property type="protein sequence ID" value="KAE9288904.1"/>
    <property type="molecule type" value="Genomic_DNA"/>
</dbReference>
<reference evidence="10 11" key="1">
    <citation type="submission" date="2018-08" db="EMBL/GenBank/DDBJ databases">
        <title>Genomic investigation of the strawberry pathogen Phytophthora fragariae indicates pathogenicity is determined by transcriptional variation in three key races.</title>
        <authorList>
            <person name="Adams T.M."/>
            <person name="Armitage A.D."/>
            <person name="Sobczyk M.K."/>
            <person name="Bates H.J."/>
            <person name="Dunwell J.M."/>
            <person name="Nellist C.F."/>
            <person name="Harrison R.J."/>
        </authorList>
    </citation>
    <scope>NUCLEOTIDE SEQUENCE [LARGE SCALE GENOMIC DNA]</scope>
    <source>
        <strain evidence="9 12">A4</strain>
        <strain evidence="7 13">BC-1</strain>
        <strain evidence="8 17">BC-23</strain>
        <strain evidence="6 11">NOV-27</strain>
        <strain evidence="5 14">NOV-5</strain>
        <strain evidence="4 15">NOV-71</strain>
        <strain evidence="1 10">NOV-9</strain>
        <strain evidence="3 18">ONT-3</strain>
        <strain evidence="2 16">SCRP245</strain>
    </source>
</reference>
<dbReference type="OrthoDB" id="10280568at2759"/>